<dbReference type="Proteomes" id="UP001190700">
    <property type="component" value="Unassembled WGS sequence"/>
</dbReference>
<protein>
    <submittedName>
        <fullName evidence="1">Uncharacterized protein</fullName>
    </submittedName>
</protein>
<dbReference type="EMBL" id="LGRX02004499">
    <property type="protein sequence ID" value="KAK3280177.1"/>
    <property type="molecule type" value="Genomic_DNA"/>
</dbReference>
<dbReference type="AlphaFoldDB" id="A0AAE0GL68"/>
<organism evidence="1 2">
    <name type="scientific">Cymbomonas tetramitiformis</name>
    <dbReference type="NCBI Taxonomy" id="36881"/>
    <lineage>
        <taxon>Eukaryota</taxon>
        <taxon>Viridiplantae</taxon>
        <taxon>Chlorophyta</taxon>
        <taxon>Pyramimonadophyceae</taxon>
        <taxon>Pyramimonadales</taxon>
        <taxon>Pyramimonadaceae</taxon>
        <taxon>Cymbomonas</taxon>
    </lineage>
</organism>
<sequence length="134" mass="15702">MQRDDVEEVHLIEVAYTWDTRWYKALHEKINKYELLVQTLRRQRYKVLFFRPMTFGATGSLYEHDERALTQHLGLKKKEARALLKSISGEAVGWATKMLIAHDKADKEMVSKINIKNDLENMSTRDPGQLLCTH</sequence>
<proteinExistence type="predicted"/>
<name>A0AAE0GL68_9CHLO</name>
<evidence type="ECO:0000313" key="1">
    <source>
        <dbReference type="EMBL" id="KAK3280177.1"/>
    </source>
</evidence>
<comment type="caution">
    <text evidence="1">The sequence shown here is derived from an EMBL/GenBank/DDBJ whole genome shotgun (WGS) entry which is preliminary data.</text>
</comment>
<keyword evidence="2" id="KW-1185">Reference proteome</keyword>
<gene>
    <name evidence="1" type="ORF">CYMTET_11974</name>
</gene>
<evidence type="ECO:0000313" key="2">
    <source>
        <dbReference type="Proteomes" id="UP001190700"/>
    </source>
</evidence>
<accession>A0AAE0GL68</accession>
<reference evidence="1 2" key="1">
    <citation type="journal article" date="2015" name="Genome Biol. Evol.">
        <title>Comparative Genomics of a Bacterivorous Green Alga Reveals Evolutionary Causalities and Consequences of Phago-Mixotrophic Mode of Nutrition.</title>
        <authorList>
            <person name="Burns J.A."/>
            <person name="Paasch A."/>
            <person name="Narechania A."/>
            <person name="Kim E."/>
        </authorList>
    </citation>
    <scope>NUCLEOTIDE SEQUENCE [LARGE SCALE GENOMIC DNA]</scope>
    <source>
        <strain evidence="1 2">PLY_AMNH</strain>
    </source>
</reference>